<evidence type="ECO:0000313" key="2">
    <source>
        <dbReference type="EMBL" id="MFC3674025.1"/>
    </source>
</evidence>
<proteinExistence type="predicted"/>
<name>A0ABV7V9E7_9PROT</name>
<dbReference type="SUPFAM" id="SSF52743">
    <property type="entry name" value="Subtilisin-like"/>
    <property type="match status" value="1"/>
</dbReference>
<dbReference type="RefSeq" id="WP_379720213.1">
    <property type="nucleotide sequence ID" value="NZ_JBHRYJ010000001.1"/>
</dbReference>
<reference evidence="3" key="1">
    <citation type="journal article" date="2019" name="Int. J. Syst. Evol. Microbiol.">
        <title>The Global Catalogue of Microorganisms (GCM) 10K type strain sequencing project: providing services to taxonomists for standard genome sequencing and annotation.</title>
        <authorList>
            <consortium name="The Broad Institute Genomics Platform"/>
            <consortium name="The Broad Institute Genome Sequencing Center for Infectious Disease"/>
            <person name="Wu L."/>
            <person name="Ma J."/>
        </authorList>
    </citation>
    <scope>NUCLEOTIDE SEQUENCE [LARGE SCALE GENOMIC DNA]</scope>
    <source>
        <strain evidence="3">KCTC 42182</strain>
    </source>
</reference>
<dbReference type="CDD" id="cd04847">
    <property type="entry name" value="Peptidases_S8_Subtilisin_like_2"/>
    <property type="match status" value="1"/>
</dbReference>
<dbReference type="Pfam" id="PF00082">
    <property type="entry name" value="Peptidase_S8"/>
    <property type="match status" value="1"/>
</dbReference>
<comment type="caution">
    <text evidence="2">The sequence shown here is derived from an EMBL/GenBank/DDBJ whole genome shotgun (WGS) entry which is preliminary data.</text>
</comment>
<feature type="domain" description="Peptidase S8/S53" evidence="1">
    <location>
        <begin position="294"/>
        <end position="554"/>
    </location>
</feature>
<evidence type="ECO:0000259" key="1">
    <source>
        <dbReference type="Pfam" id="PF00082"/>
    </source>
</evidence>
<dbReference type="Proteomes" id="UP001595711">
    <property type="component" value="Unassembled WGS sequence"/>
</dbReference>
<dbReference type="InterPro" id="IPR036852">
    <property type="entry name" value="Peptidase_S8/S53_dom_sf"/>
</dbReference>
<keyword evidence="3" id="KW-1185">Reference proteome</keyword>
<dbReference type="InterPro" id="IPR000209">
    <property type="entry name" value="Peptidase_S8/S53_dom"/>
</dbReference>
<evidence type="ECO:0000313" key="3">
    <source>
        <dbReference type="Proteomes" id="UP001595711"/>
    </source>
</evidence>
<dbReference type="EMBL" id="JBHRYJ010000001">
    <property type="protein sequence ID" value="MFC3674025.1"/>
    <property type="molecule type" value="Genomic_DNA"/>
</dbReference>
<sequence length="761" mass="84855">MSEIRYLIGGGEKLSLETDRPGRNPPNKVHPYDFITARRRLTPLWANTARWLRRLPEIGCPDGEAVIAVTLHPAYLAKAYYPGFLMRGLELRHVGSRGVFIVPERVTGASKTQEAAKAKPSPAPQIFVAGKRNAIDEFARNIQQWHPDAKMAEEFRRIERVEPLSESRLKPTVDKKGKDLDRFPFEVVLHASAEPEDRYILEGFSKFAQSVDAKVDASRRRHVGGLCFVPMHAPLDRAKEFLEFTFLRAMRQMPELVALDPFLRSSTPGFRVQLPDADAASQELNVAIFDGGLPSDHGLDRWVKQFDAPGTGVPVASHQSHGLAVTSAFLFGPLLDGRSLSAPFSNVDHWRVVGADTRNTDFELYDVLDRIQNILESRRYEFVNISLGPATSIDDDDVNRWTSTLDNQFSDGITVATVACGNNGLSSAQHKLNRVQVPSDGVNILGVGAADRPDERWGRAPYSAVGPGRSPGYVKPDFLAFGGSPAAPFFVLGGGRQSLARGANGTSFASPLALRCGVGIRANFQEELYAPTVKALLVHHANDAGLPRTEVGWGRLSHQLEDLVTTGDGEAHVIYQRQMPETGAVRMYIPMPQGVDGNVEITATFCFYCEVNPEDSLNYTRDGLEITFRPDTHKTQKPYLNEEGEQIIPTMPPSDSFFGAADFYHTEVIRRRDAQKWETTLKATKIKRSSSLNDPAFDVTYFSRNHGHNASRRGNIRFALIITLRNRKMANLHDRILQRYRNRLVQLRPRGRIQITPRSSR</sequence>
<accession>A0ABV7V9E7</accession>
<organism evidence="2 3">
    <name type="scientific">Ferrovibrio xuzhouensis</name>
    <dbReference type="NCBI Taxonomy" id="1576914"/>
    <lineage>
        <taxon>Bacteria</taxon>
        <taxon>Pseudomonadati</taxon>
        <taxon>Pseudomonadota</taxon>
        <taxon>Alphaproteobacteria</taxon>
        <taxon>Rhodospirillales</taxon>
        <taxon>Rhodospirillaceae</taxon>
        <taxon>Ferrovibrio</taxon>
    </lineage>
</organism>
<dbReference type="Gene3D" id="3.40.50.200">
    <property type="entry name" value="Peptidase S8/S53 domain"/>
    <property type="match status" value="1"/>
</dbReference>
<gene>
    <name evidence="2" type="ORF">ACFOOQ_00620</name>
</gene>
<dbReference type="InterPro" id="IPR034074">
    <property type="entry name" value="Y4bN_pept_dom"/>
</dbReference>
<protein>
    <submittedName>
        <fullName evidence="2">S8 family peptidase</fullName>
    </submittedName>
</protein>